<evidence type="ECO:0000313" key="3">
    <source>
        <dbReference type="Proteomes" id="UP001184230"/>
    </source>
</evidence>
<evidence type="ECO:0000256" key="1">
    <source>
        <dbReference type="SAM" id="MobiDB-lite"/>
    </source>
</evidence>
<feature type="region of interest" description="Disordered" evidence="1">
    <location>
        <begin position="86"/>
        <end position="115"/>
    </location>
</feature>
<gene>
    <name evidence="2" type="ORF">J2739_004025</name>
</gene>
<accession>A0ABU1NIF8</accession>
<proteinExistence type="predicted"/>
<comment type="caution">
    <text evidence="2">The sequence shown here is derived from an EMBL/GenBank/DDBJ whole genome shotgun (WGS) entry which is preliminary data.</text>
</comment>
<dbReference type="EMBL" id="JAVDRF010000009">
    <property type="protein sequence ID" value="MDR6538238.1"/>
    <property type="molecule type" value="Genomic_DNA"/>
</dbReference>
<sequence>MILVKTEAGQQVFKDRSVRLTPRQRSAFILFDGKRSVSEVLEAGMGIGHEDIDQMVELGLLGQVGGMAEAANAGTVAMPAGLPLAAQRPERPGEASPQNQASPTPAMGSRSPQQRYKDAYPIATQLTGSLGLRGFRLNLSIEGASTYEELLALAPKIRAAVGQDKALALDRALGL</sequence>
<name>A0ABU1NIF8_9BURK</name>
<evidence type="ECO:0000313" key="2">
    <source>
        <dbReference type="EMBL" id="MDR6538238.1"/>
    </source>
</evidence>
<organism evidence="2 3">
    <name type="scientific">Variovorax soli</name>
    <dbReference type="NCBI Taxonomy" id="376815"/>
    <lineage>
        <taxon>Bacteria</taxon>
        <taxon>Pseudomonadati</taxon>
        <taxon>Pseudomonadota</taxon>
        <taxon>Betaproteobacteria</taxon>
        <taxon>Burkholderiales</taxon>
        <taxon>Comamonadaceae</taxon>
        <taxon>Variovorax</taxon>
    </lineage>
</organism>
<dbReference type="RefSeq" id="WP_309904840.1">
    <property type="nucleotide sequence ID" value="NZ_JAVDRF010000009.1"/>
</dbReference>
<dbReference type="Proteomes" id="UP001184230">
    <property type="component" value="Unassembled WGS sequence"/>
</dbReference>
<keyword evidence="3" id="KW-1185">Reference proteome</keyword>
<protein>
    <submittedName>
        <fullName evidence="2">Uncharacterized protein</fullName>
    </submittedName>
</protein>
<reference evidence="2 3" key="1">
    <citation type="submission" date="2023-07" db="EMBL/GenBank/DDBJ databases">
        <title>Sorghum-associated microbial communities from plants grown in Nebraska, USA.</title>
        <authorList>
            <person name="Schachtman D."/>
        </authorList>
    </citation>
    <scope>NUCLEOTIDE SEQUENCE [LARGE SCALE GENOMIC DNA]</scope>
    <source>
        <strain evidence="2 3">DS1781</strain>
    </source>
</reference>